<dbReference type="HOGENOM" id="CLU_873370_0_0_10"/>
<sequence length="318" mass="36223">MKSYFVSSKLFILTFTILSCSCLSIPRSNKTSGDRLESIIIERSKPLDLSKLPAQEVRSRGLVTATILGKGLPLAIDGIKALIKRDQNKYTVSYKQLKSNMFFYSKPSSLGSLDPQDIQFEGVEVKRYYTPKNKNETMAMRMVFSIAEDEASLYNLINNSLFQLQLEELELNYAKAKIPDAKWYLPWTLIYKNDDKLNLDVNISIFGSWITEQGIIYNNQKLGMAMLNLRDVPLEDPEKLKNFINEHLGKNLDGYFYLVPRSAGSYMSAENKIEKGFGQGIFAVEVNVTESGKKKFINEIIYNNIDALDQIPKAIKFK</sequence>
<evidence type="ECO:0000313" key="2">
    <source>
        <dbReference type="Proteomes" id="UP000006050"/>
    </source>
</evidence>
<gene>
    <name evidence="1" type="ordered locus">Belba_0594</name>
</gene>
<dbReference type="EMBL" id="CP003281">
    <property type="protein sequence ID" value="AFL83251.1"/>
    <property type="molecule type" value="Genomic_DNA"/>
</dbReference>
<proteinExistence type="predicted"/>
<keyword evidence="2" id="KW-1185">Reference proteome</keyword>
<dbReference type="AlphaFoldDB" id="I3Z1Y3"/>
<reference evidence="2" key="1">
    <citation type="submission" date="2012-06" db="EMBL/GenBank/DDBJ databases">
        <title>The complete genome of Belliella baltica DSM 15883.</title>
        <authorList>
            <person name="Lucas S."/>
            <person name="Copeland A."/>
            <person name="Lapidus A."/>
            <person name="Goodwin L."/>
            <person name="Pitluck S."/>
            <person name="Peters L."/>
            <person name="Mikhailova N."/>
            <person name="Davenport K."/>
            <person name="Kyrpides N."/>
            <person name="Mavromatis K."/>
            <person name="Pagani I."/>
            <person name="Ivanova N."/>
            <person name="Ovchinnikova G."/>
            <person name="Zeytun A."/>
            <person name="Detter J.C."/>
            <person name="Han C."/>
            <person name="Land M."/>
            <person name="Hauser L."/>
            <person name="Markowitz V."/>
            <person name="Cheng J.-F."/>
            <person name="Hugenholtz P."/>
            <person name="Woyke T."/>
            <person name="Wu D."/>
            <person name="Tindall B."/>
            <person name="Pomrenke H."/>
            <person name="Brambilla E."/>
            <person name="Klenk H.-P."/>
            <person name="Eisen J.A."/>
        </authorList>
    </citation>
    <scope>NUCLEOTIDE SEQUENCE [LARGE SCALE GENOMIC DNA]</scope>
    <source>
        <strain evidence="2">DSM 15883 / CIP 108006 / LMG 21964 / BA134</strain>
    </source>
</reference>
<accession>I3Z1Y3</accession>
<name>I3Z1Y3_BELBD</name>
<organism evidence="1 2">
    <name type="scientific">Belliella baltica (strain DSM 15883 / CIP 108006 / LMG 21964 / BA134)</name>
    <dbReference type="NCBI Taxonomy" id="866536"/>
    <lineage>
        <taxon>Bacteria</taxon>
        <taxon>Pseudomonadati</taxon>
        <taxon>Bacteroidota</taxon>
        <taxon>Cytophagia</taxon>
        <taxon>Cytophagales</taxon>
        <taxon>Cyclobacteriaceae</taxon>
        <taxon>Belliella</taxon>
    </lineage>
</organism>
<dbReference type="STRING" id="866536.Belba_0594"/>
<dbReference type="KEGG" id="bbd:Belba_0594"/>
<dbReference type="PROSITE" id="PS51257">
    <property type="entry name" value="PROKAR_LIPOPROTEIN"/>
    <property type="match status" value="1"/>
</dbReference>
<dbReference type="Proteomes" id="UP000006050">
    <property type="component" value="Chromosome"/>
</dbReference>
<evidence type="ECO:0000313" key="1">
    <source>
        <dbReference type="EMBL" id="AFL83251.1"/>
    </source>
</evidence>
<dbReference type="OrthoDB" id="482420at2"/>
<protein>
    <submittedName>
        <fullName evidence="1">Uncharacterized protein</fullName>
    </submittedName>
</protein>